<keyword evidence="1" id="KW-0812">Transmembrane</keyword>
<proteinExistence type="predicted"/>
<keyword evidence="1" id="KW-1133">Transmembrane helix</keyword>
<evidence type="ECO:0000313" key="3">
    <source>
        <dbReference type="Proteomes" id="UP000595140"/>
    </source>
</evidence>
<keyword evidence="1" id="KW-0472">Membrane</keyword>
<dbReference type="Proteomes" id="UP000595140">
    <property type="component" value="Unassembled WGS sequence"/>
</dbReference>
<evidence type="ECO:0000256" key="1">
    <source>
        <dbReference type="SAM" id="Phobius"/>
    </source>
</evidence>
<dbReference type="EMBL" id="OOIL02003368">
    <property type="protein sequence ID" value="VFQ87498.1"/>
    <property type="molecule type" value="Genomic_DNA"/>
</dbReference>
<gene>
    <name evidence="2" type="ORF">CCAM_LOCUS29274</name>
</gene>
<feature type="transmembrane region" description="Helical" evidence="1">
    <location>
        <begin position="133"/>
        <end position="153"/>
    </location>
</feature>
<reference evidence="2 3" key="1">
    <citation type="submission" date="2018-04" db="EMBL/GenBank/DDBJ databases">
        <authorList>
            <person name="Vogel A."/>
        </authorList>
    </citation>
    <scope>NUCLEOTIDE SEQUENCE [LARGE SCALE GENOMIC DNA]</scope>
</reference>
<dbReference type="AlphaFoldDB" id="A0A484MHA5"/>
<evidence type="ECO:0000313" key="2">
    <source>
        <dbReference type="EMBL" id="VFQ87498.1"/>
    </source>
</evidence>
<evidence type="ECO:0008006" key="4">
    <source>
        <dbReference type="Google" id="ProtNLM"/>
    </source>
</evidence>
<organism evidence="2 3">
    <name type="scientific">Cuscuta campestris</name>
    <dbReference type="NCBI Taxonomy" id="132261"/>
    <lineage>
        <taxon>Eukaryota</taxon>
        <taxon>Viridiplantae</taxon>
        <taxon>Streptophyta</taxon>
        <taxon>Embryophyta</taxon>
        <taxon>Tracheophyta</taxon>
        <taxon>Spermatophyta</taxon>
        <taxon>Magnoliopsida</taxon>
        <taxon>eudicotyledons</taxon>
        <taxon>Gunneridae</taxon>
        <taxon>Pentapetalae</taxon>
        <taxon>asterids</taxon>
        <taxon>lamiids</taxon>
        <taxon>Solanales</taxon>
        <taxon>Convolvulaceae</taxon>
        <taxon>Cuscuteae</taxon>
        <taxon>Cuscuta</taxon>
        <taxon>Cuscuta subgen. Grammica</taxon>
        <taxon>Cuscuta sect. Cleistogrammica</taxon>
    </lineage>
</organism>
<name>A0A484MHA5_9ASTE</name>
<sequence length="179" mass="20301">MSTIFKCPYIDGRRPHRVKGCKIIATTWTTRLCYVGSFQCIRVALHFLRATVVARFFGALFLNSLWAALHCLRDAVLARFLGLLSLNYLRAALHFLWVAILARLSVLPSLNSLRPAVLARFFGLRFLNSLRVALHFLRAAVLASVLFIFFCFVGNCTSWRPANTHEYEEVGEHNEAGNQ</sequence>
<protein>
    <recommendedName>
        <fullName evidence="4">Transmembrane protein</fullName>
    </recommendedName>
</protein>
<keyword evidence="3" id="KW-1185">Reference proteome</keyword>
<feature type="transmembrane region" description="Helical" evidence="1">
    <location>
        <begin position="52"/>
        <end position="72"/>
    </location>
</feature>
<accession>A0A484MHA5</accession>